<evidence type="ECO:0000313" key="2">
    <source>
        <dbReference type="EMBL" id="WTY34327.1"/>
    </source>
</evidence>
<sequence length="128" mass="14359">MSTERHTVERLFAERPGALRLFHSLAPRIEGLGDITMVITKSQVSYAADRKFAWLWPVPRSKSSVQDLLMLTLDTRSPLSDPLIGSVEETYPGKWTHQIKVTDDSVVDRIVTAGWLDAALDFGIIPPR</sequence>
<dbReference type="Pfam" id="PF18899">
    <property type="entry name" value="DUF5655"/>
    <property type="match status" value="1"/>
</dbReference>
<evidence type="ECO:0000259" key="1">
    <source>
        <dbReference type="Pfam" id="PF18899"/>
    </source>
</evidence>
<gene>
    <name evidence="2" type="ORF">OG308_23805</name>
</gene>
<proteinExistence type="predicted"/>
<keyword evidence="3" id="KW-1185">Reference proteome</keyword>
<dbReference type="RefSeq" id="WP_405146607.1">
    <property type="nucleotide sequence ID" value="NZ_CP109527.1"/>
</dbReference>
<name>A0ABZ1N2Z2_9NOCA</name>
<dbReference type="Proteomes" id="UP001621418">
    <property type="component" value="Chromosome"/>
</dbReference>
<evidence type="ECO:0000313" key="3">
    <source>
        <dbReference type="Proteomes" id="UP001621418"/>
    </source>
</evidence>
<organism evidence="2 3">
    <name type="scientific">Nocardia salmonicida</name>
    <dbReference type="NCBI Taxonomy" id="53431"/>
    <lineage>
        <taxon>Bacteria</taxon>
        <taxon>Bacillati</taxon>
        <taxon>Actinomycetota</taxon>
        <taxon>Actinomycetes</taxon>
        <taxon>Mycobacteriales</taxon>
        <taxon>Nocardiaceae</taxon>
        <taxon>Nocardia</taxon>
    </lineage>
</organism>
<feature type="domain" description="DUF5655" evidence="1">
    <location>
        <begin position="11"/>
        <end position="122"/>
    </location>
</feature>
<accession>A0ABZ1N2Z2</accession>
<dbReference type="EMBL" id="CP109527">
    <property type="protein sequence ID" value="WTY34327.1"/>
    <property type="molecule type" value="Genomic_DNA"/>
</dbReference>
<protein>
    <submittedName>
        <fullName evidence="2">DUF5655 domain-containing protein</fullName>
    </submittedName>
</protein>
<dbReference type="InterPro" id="IPR043714">
    <property type="entry name" value="DUF5655"/>
</dbReference>
<reference evidence="2 3" key="1">
    <citation type="submission" date="2022-10" db="EMBL/GenBank/DDBJ databases">
        <title>The complete genomes of actinobacterial strains from the NBC collection.</title>
        <authorList>
            <person name="Joergensen T.S."/>
            <person name="Alvarez Arevalo M."/>
            <person name="Sterndorff E.B."/>
            <person name="Faurdal D."/>
            <person name="Vuksanovic O."/>
            <person name="Mourched A.-S."/>
            <person name="Charusanti P."/>
            <person name="Shaw S."/>
            <person name="Blin K."/>
            <person name="Weber T."/>
        </authorList>
    </citation>
    <scope>NUCLEOTIDE SEQUENCE [LARGE SCALE GENOMIC DNA]</scope>
    <source>
        <strain evidence="2 3">NBC_01413</strain>
    </source>
</reference>